<dbReference type="OrthoDB" id="1065058at2759"/>
<dbReference type="PANTHER" id="PTHR12725">
    <property type="entry name" value="HALOACID DEHALOGENASE-LIKE HYDROLASE"/>
    <property type="match status" value="1"/>
</dbReference>
<dbReference type="PANTHER" id="PTHR12725:SF117">
    <property type="entry name" value="HALOACID DEHALOGENASE-LIKE HYDROLASE"/>
    <property type="match status" value="1"/>
</dbReference>
<organism evidence="1 2">
    <name type="scientific">Ceratopteris richardii</name>
    <name type="common">Triangle waterfern</name>
    <dbReference type="NCBI Taxonomy" id="49495"/>
    <lineage>
        <taxon>Eukaryota</taxon>
        <taxon>Viridiplantae</taxon>
        <taxon>Streptophyta</taxon>
        <taxon>Embryophyta</taxon>
        <taxon>Tracheophyta</taxon>
        <taxon>Polypodiopsida</taxon>
        <taxon>Polypodiidae</taxon>
        <taxon>Polypodiales</taxon>
        <taxon>Pteridineae</taxon>
        <taxon>Pteridaceae</taxon>
        <taxon>Parkerioideae</taxon>
        <taxon>Ceratopteris</taxon>
    </lineage>
</organism>
<dbReference type="AlphaFoldDB" id="A0A8T2UML7"/>
<dbReference type="OMA" id="FDYNEFH"/>
<dbReference type="InterPro" id="IPR023214">
    <property type="entry name" value="HAD_sf"/>
</dbReference>
<dbReference type="SUPFAM" id="SSF56784">
    <property type="entry name" value="HAD-like"/>
    <property type="match status" value="1"/>
</dbReference>
<reference evidence="1" key="1">
    <citation type="submission" date="2021-08" db="EMBL/GenBank/DDBJ databases">
        <title>WGS assembly of Ceratopteris richardii.</title>
        <authorList>
            <person name="Marchant D.B."/>
            <person name="Chen G."/>
            <person name="Jenkins J."/>
            <person name="Shu S."/>
            <person name="Leebens-Mack J."/>
            <person name="Grimwood J."/>
            <person name="Schmutz J."/>
            <person name="Soltis P."/>
            <person name="Soltis D."/>
            <person name="Chen Z.-H."/>
        </authorList>
    </citation>
    <scope>NUCLEOTIDE SEQUENCE</scope>
    <source>
        <strain evidence="1">Whitten #5841</strain>
        <tissue evidence="1">Leaf</tissue>
    </source>
</reference>
<name>A0A8T2UML7_CERRI</name>
<proteinExistence type="predicted"/>
<dbReference type="NCBIfam" id="TIGR01509">
    <property type="entry name" value="HAD-SF-IA-v3"/>
    <property type="match status" value="1"/>
</dbReference>
<gene>
    <name evidence="1" type="ORF">KP509_06G086200</name>
</gene>
<accession>A0A8T2UML7</accession>
<sequence length="235" mass="26168">MECLIFNLDDTLHPLSSGISASYSNNILEFMVKGLHIVAEEALQYKRRFYKAHDTSMAGLLLLGYTFDFDEFHKFVHGCLPYDVLCPDLALLSLLLSLPHMKLVLANAKRVHAEKRVICFETFNKKGCANIICKPSLAFQRALSVAGVDPSRTLFFDDSLRNIEVARLTGLCAVMVGQSVRGMLSINTVHGLKKISIPILSQTIGEEDVVDELMLKLSDELMHNTTLQGETCSVF</sequence>
<dbReference type="Gene3D" id="1.10.150.450">
    <property type="match status" value="1"/>
</dbReference>
<keyword evidence="2" id="KW-1185">Reference proteome</keyword>
<dbReference type="Gene3D" id="3.40.50.1000">
    <property type="entry name" value="HAD superfamily/HAD-like"/>
    <property type="match status" value="1"/>
</dbReference>
<dbReference type="InterPro" id="IPR006439">
    <property type="entry name" value="HAD-SF_hydro_IA"/>
</dbReference>
<evidence type="ECO:0000313" key="2">
    <source>
        <dbReference type="Proteomes" id="UP000825935"/>
    </source>
</evidence>
<dbReference type="InterPro" id="IPR036412">
    <property type="entry name" value="HAD-like_sf"/>
</dbReference>
<dbReference type="Proteomes" id="UP000825935">
    <property type="component" value="Chromosome 6"/>
</dbReference>
<dbReference type="EMBL" id="CM035411">
    <property type="protein sequence ID" value="KAH7435968.1"/>
    <property type="molecule type" value="Genomic_DNA"/>
</dbReference>
<protein>
    <submittedName>
        <fullName evidence="1">Uncharacterized protein</fullName>
    </submittedName>
</protein>
<comment type="caution">
    <text evidence="1">The sequence shown here is derived from an EMBL/GenBank/DDBJ whole genome shotgun (WGS) entry which is preliminary data.</text>
</comment>
<evidence type="ECO:0000313" key="1">
    <source>
        <dbReference type="EMBL" id="KAH7435968.1"/>
    </source>
</evidence>